<evidence type="ECO:0000256" key="2">
    <source>
        <dbReference type="SAM" id="MobiDB-lite"/>
    </source>
</evidence>
<protein>
    <recommendedName>
        <fullName evidence="4">Scaffolding protein</fullName>
    </recommendedName>
</protein>
<keyword evidence="1" id="KW-0175">Coiled coil</keyword>
<feature type="non-terminal residue" evidence="3">
    <location>
        <position position="1"/>
    </location>
</feature>
<comment type="caution">
    <text evidence="3">The sequence shown here is derived from an EMBL/GenBank/DDBJ whole genome shotgun (WGS) entry which is preliminary data.</text>
</comment>
<proteinExistence type="predicted"/>
<evidence type="ECO:0000313" key="3">
    <source>
        <dbReference type="EMBL" id="KKM18918.1"/>
    </source>
</evidence>
<feature type="compositionally biased region" description="Basic and acidic residues" evidence="2">
    <location>
        <begin position="20"/>
        <end position="34"/>
    </location>
</feature>
<feature type="compositionally biased region" description="Basic and acidic residues" evidence="2">
    <location>
        <begin position="71"/>
        <end position="110"/>
    </location>
</feature>
<evidence type="ECO:0000256" key="1">
    <source>
        <dbReference type="SAM" id="Coils"/>
    </source>
</evidence>
<evidence type="ECO:0008006" key="4">
    <source>
        <dbReference type="Google" id="ProtNLM"/>
    </source>
</evidence>
<organism evidence="3">
    <name type="scientific">marine sediment metagenome</name>
    <dbReference type="NCBI Taxonomy" id="412755"/>
    <lineage>
        <taxon>unclassified sequences</taxon>
        <taxon>metagenomes</taxon>
        <taxon>ecological metagenomes</taxon>
    </lineage>
</organism>
<dbReference type="EMBL" id="LAZR01014110">
    <property type="protein sequence ID" value="KKM18918.1"/>
    <property type="molecule type" value="Genomic_DNA"/>
</dbReference>
<sequence>ADETDKPAAETEASNEPEADDKPPPDAPEDKDGGDAAPAPRTFTEGSDEFNTEVDRLAQSKNDKQLAPLSEENKTLKTKVAELERAATHRSEDSGLDRLEEAEGTQHGDTPEVQDIQTTRRQVITMGRENETEKARLDTLAAQLEDAEKDHQAWQKVLPLLLPEDPAQIANVNVLVAKLKSATNDAHMDSIWEGIERELKGMKAAEITSKARARKPGQPDGSGTSVDAANTRSQLKGADAVRQGVKDLENKK</sequence>
<dbReference type="AlphaFoldDB" id="A0A0F9KA02"/>
<feature type="coiled-coil region" evidence="1">
    <location>
        <begin position="130"/>
        <end position="157"/>
    </location>
</feature>
<gene>
    <name evidence="3" type="ORF">LCGC14_1660840</name>
</gene>
<reference evidence="3" key="1">
    <citation type="journal article" date="2015" name="Nature">
        <title>Complex archaea that bridge the gap between prokaryotes and eukaryotes.</title>
        <authorList>
            <person name="Spang A."/>
            <person name="Saw J.H."/>
            <person name="Jorgensen S.L."/>
            <person name="Zaremba-Niedzwiedzka K."/>
            <person name="Martijn J."/>
            <person name="Lind A.E."/>
            <person name="van Eijk R."/>
            <person name="Schleper C."/>
            <person name="Guy L."/>
            <person name="Ettema T.J."/>
        </authorList>
    </citation>
    <scope>NUCLEOTIDE SEQUENCE</scope>
</reference>
<feature type="compositionally biased region" description="Basic and acidic residues" evidence="2">
    <location>
        <begin position="53"/>
        <end position="64"/>
    </location>
</feature>
<feature type="region of interest" description="Disordered" evidence="2">
    <location>
        <begin position="206"/>
        <end position="252"/>
    </location>
</feature>
<feature type="compositionally biased region" description="Polar residues" evidence="2">
    <location>
        <begin position="221"/>
        <end position="234"/>
    </location>
</feature>
<name>A0A0F9KA02_9ZZZZ</name>
<feature type="region of interest" description="Disordered" evidence="2">
    <location>
        <begin position="1"/>
        <end position="118"/>
    </location>
</feature>
<accession>A0A0F9KA02</accession>